<proteinExistence type="predicted"/>
<evidence type="ECO:0000313" key="2">
    <source>
        <dbReference type="Proteomes" id="UP001519272"/>
    </source>
</evidence>
<sequence>MNLQKQVQIYSVDTSFFYHPDEQKIHHRLLRAYVFRKQIKRLMESKNAPYNAVKLAQHQESNQSRIKRLKEQLATEIKKNEQMRTLTEDFITQPRYQISIFESVLTRTIGIETNTLSTDILVVKTYYFDILKNLIQDGFWFQGNKYVCFTASAGQIRNKKTMFIKEDVFIKHQPTLMCGLSKTTINAKGGININKFLAYLALCSTATEVWHDFDIDKAIVVEDMETLVTGEFDYIDESTYQITRQHMSIPINHTDGCGMILPKKSKRSKMIRLPWVKGLLVPFPFDKFIREQNKKTGNKYGVVKDIYGKEHDLLAEKIEVIFTRSQFKLWNYYDSWEQYRQFYKQHQCEAGYCNEEETYFADAKLNYQVLQSLSEMTTNELAALCEPTIQQIGQIGKDKQAMLRILGVVPANRHKNYYQQALEVYPEMLQDTYSKEILKSVKRKMVKEARAGKLDIEGKYTFICPDLYAFCEHLILGHVLPKGLLQDGEVYCKLFEAATEVDCLRSPHLYREHAVRRNVVSKERSRWFVTNGLYTSVHDTISKLLMFDVDGDKSLVCAEPTLIEVAKRHMQNTVPLYYKMAKAADERITNEAIFNGLQAAYTGGNIGVISNNISKIWNSSVIKLEAIKWLCMENNFTIDYAKTLYKPKRPPHIHEQISTYTAKRVPHFFYYAKDKESGGIETINQSVVNQLESLIPNPRLQFQAKNIGTFHYQSLMQDANVKIDPQLIELYTELDQRSHFMIKHDEDPALLQVYQHIRTQLISLTGKEPTYITDVLVQYLYVHKKSSYKTTLWECFGDILVQNLHRNVGTHLAQCECCGERIEITSNRQKYCQRCKLENRRKQNQLHFQKWYQSTSKTS</sequence>
<keyword evidence="2" id="KW-1185">Reference proteome</keyword>
<comment type="caution">
    <text evidence="1">The sequence shown here is derived from an EMBL/GenBank/DDBJ whole genome shotgun (WGS) entry which is preliminary data.</text>
</comment>
<organism evidence="1 2">
    <name type="scientific">Paenibacillus turicensis</name>
    <dbReference type="NCBI Taxonomy" id="160487"/>
    <lineage>
        <taxon>Bacteria</taxon>
        <taxon>Bacillati</taxon>
        <taxon>Bacillota</taxon>
        <taxon>Bacilli</taxon>
        <taxon>Bacillales</taxon>
        <taxon>Paenibacillaceae</taxon>
        <taxon>Paenibacillus</taxon>
    </lineage>
</organism>
<gene>
    <name evidence="1" type="ORF">J2Z32_003358</name>
</gene>
<dbReference type="EMBL" id="JAGGKG010000017">
    <property type="protein sequence ID" value="MBP1906694.1"/>
    <property type="molecule type" value="Genomic_DNA"/>
</dbReference>
<protein>
    <submittedName>
        <fullName evidence="1">Uncharacterized protein</fullName>
    </submittedName>
</protein>
<reference evidence="1 2" key="1">
    <citation type="submission" date="2021-03" db="EMBL/GenBank/DDBJ databases">
        <title>Genomic Encyclopedia of Type Strains, Phase IV (KMG-IV): sequencing the most valuable type-strain genomes for metagenomic binning, comparative biology and taxonomic classification.</title>
        <authorList>
            <person name="Goeker M."/>
        </authorList>
    </citation>
    <scope>NUCLEOTIDE SEQUENCE [LARGE SCALE GENOMIC DNA]</scope>
    <source>
        <strain evidence="1 2">DSM 14349</strain>
    </source>
</reference>
<dbReference type="Proteomes" id="UP001519272">
    <property type="component" value="Unassembled WGS sequence"/>
</dbReference>
<dbReference type="RefSeq" id="WP_245251545.1">
    <property type="nucleotide sequence ID" value="NZ_JAGGKG010000017.1"/>
</dbReference>
<evidence type="ECO:0000313" key="1">
    <source>
        <dbReference type="EMBL" id="MBP1906694.1"/>
    </source>
</evidence>
<name>A0ABS4FVV1_9BACL</name>
<accession>A0ABS4FVV1</accession>